<dbReference type="EMBL" id="HBUE01168634">
    <property type="protein sequence ID" value="CAG6513839.1"/>
    <property type="molecule type" value="Transcribed_RNA"/>
</dbReference>
<dbReference type="EMBL" id="HBUE01100243">
    <property type="protein sequence ID" value="CAG6484983.1"/>
    <property type="molecule type" value="Transcribed_RNA"/>
</dbReference>
<accession>A0A8D8GP49</accession>
<organism evidence="2">
    <name type="scientific">Culex pipiens</name>
    <name type="common">House mosquito</name>
    <dbReference type="NCBI Taxonomy" id="7175"/>
    <lineage>
        <taxon>Eukaryota</taxon>
        <taxon>Metazoa</taxon>
        <taxon>Ecdysozoa</taxon>
        <taxon>Arthropoda</taxon>
        <taxon>Hexapoda</taxon>
        <taxon>Insecta</taxon>
        <taxon>Pterygota</taxon>
        <taxon>Neoptera</taxon>
        <taxon>Endopterygota</taxon>
        <taxon>Diptera</taxon>
        <taxon>Nematocera</taxon>
        <taxon>Culicoidea</taxon>
        <taxon>Culicidae</taxon>
        <taxon>Culicinae</taxon>
        <taxon>Culicini</taxon>
        <taxon>Culex</taxon>
        <taxon>Culex</taxon>
    </lineage>
</organism>
<feature type="compositionally biased region" description="Low complexity" evidence="1">
    <location>
        <begin position="48"/>
        <end position="72"/>
    </location>
</feature>
<dbReference type="AlphaFoldDB" id="A0A8D8GP49"/>
<reference evidence="2" key="1">
    <citation type="submission" date="2021-05" db="EMBL/GenBank/DDBJ databases">
        <authorList>
            <person name="Alioto T."/>
            <person name="Alioto T."/>
            <person name="Gomez Garrido J."/>
        </authorList>
    </citation>
    <scope>NUCLEOTIDE SEQUENCE</scope>
</reference>
<sequence length="106" mass="11965">MPTIILGIRKLPRRRSSWRRFRKGFTKSTAGYAAPRRATSRLRRTNCSSPMPTRPTRSTRSSNRWTTRTSPSNVRFASSDSTTKLHCRGIKRATTNRSAINVPSAG</sequence>
<feature type="region of interest" description="Disordered" evidence="1">
    <location>
        <begin position="29"/>
        <end position="83"/>
    </location>
</feature>
<dbReference type="EMBL" id="HBUE01273998">
    <property type="protein sequence ID" value="CAG6565320.1"/>
    <property type="molecule type" value="Transcribed_RNA"/>
</dbReference>
<feature type="compositionally biased region" description="Polar residues" evidence="1">
    <location>
        <begin position="73"/>
        <end position="83"/>
    </location>
</feature>
<dbReference type="EMBL" id="HBUE01100245">
    <property type="protein sequence ID" value="CAG6484989.1"/>
    <property type="molecule type" value="Transcribed_RNA"/>
</dbReference>
<evidence type="ECO:0000256" key="1">
    <source>
        <dbReference type="SAM" id="MobiDB-lite"/>
    </source>
</evidence>
<dbReference type="EMBL" id="HBUE01100244">
    <property type="protein sequence ID" value="CAG6484987.1"/>
    <property type="molecule type" value="Transcribed_RNA"/>
</dbReference>
<name>A0A8D8GP49_CULPI</name>
<protein>
    <submittedName>
        <fullName evidence="2">(northern house mosquito) hypothetical protein</fullName>
    </submittedName>
</protein>
<proteinExistence type="predicted"/>
<evidence type="ECO:0000313" key="2">
    <source>
        <dbReference type="EMBL" id="CAG6513839.1"/>
    </source>
</evidence>